<sequence length="127" mass="13676">MRLFARAKVPKSMELEVGALLSELVFGHGYMHYGYFPEGLPEELSLQALGEAQHAYFEKLLETIGTVPGDVRRILDVGSGTGANARGLIGAGFDVTCVSPSTQMNEMARANLPQGTQVIDSTFEDLA</sequence>
<feature type="domain" description="Methyltransferase type 11" evidence="1">
    <location>
        <begin position="75"/>
        <end position="126"/>
    </location>
</feature>
<dbReference type="EMBL" id="VXRY01000439">
    <property type="protein sequence ID" value="MXY34560.1"/>
    <property type="molecule type" value="Genomic_DNA"/>
</dbReference>
<dbReference type="InterPro" id="IPR013216">
    <property type="entry name" value="Methyltransf_11"/>
</dbReference>
<protein>
    <submittedName>
        <fullName evidence="2">Methyltransferase domain-containing protein</fullName>
    </submittedName>
</protein>
<reference evidence="2" key="1">
    <citation type="submission" date="2019-09" db="EMBL/GenBank/DDBJ databases">
        <title>Characterisation of the sponge microbiome using genome-centric metagenomics.</title>
        <authorList>
            <person name="Engelberts J.P."/>
            <person name="Robbins S.J."/>
            <person name="De Goeij J.M."/>
            <person name="Aranda M."/>
            <person name="Bell S.C."/>
            <person name="Webster N.S."/>
        </authorList>
    </citation>
    <scope>NUCLEOTIDE SEQUENCE</scope>
    <source>
        <strain evidence="2">SB0664_bin_43</strain>
    </source>
</reference>
<evidence type="ECO:0000259" key="1">
    <source>
        <dbReference type="Pfam" id="PF08241"/>
    </source>
</evidence>
<proteinExistence type="predicted"/>
<name>A0A6B0Y4C5_9RHOB</name>
<dbReference type="Pfam" id="PF08241">
    <property type="entry name" value="Methyltransf_11"/>
    <property type="match status" value="1"/>
</dbReference>
<keyword evidence="2" id="KW-0808">Transferase</keyword>
<organism evidence="2">
    <name type="scientific">Boseongicola sp. SB0664_bin_43</name>
    <dbReference type="NCBI Taxonomy" id="2604844"/>
    <lineage>
        <taxon>Bacteria</taxon>
        <taxon>Pseudomonadati</taxon>
        <taxon>Pseudomonadota</taxon>
        <taxon>Alphaproteobacteria</taxon>
        <taxon>Rhodobacterales</taxon>
        <taxon>Paracoccaceae</taxon>
        <taxon>Boseongicola</taxon>
    </lineage>
</organism>
<dbReference type="GO" id="GO:0032259">
    <property type="term" value="P:methylation"/>
    <property type="evidence" value="ECO:0007669"/>
    <property type="project" value="UniProtKB-KW"/>
</dbReference>
<dbReference type="GO" id="GO:0008757">
    <property type="term" value="F:S-adenosylmethionine-dependent methyltransferase activity"/>
    <property type="evidence" value="ECO:0007669"/>
    <property type="project" value="InterPro"/>
</dbReference>
<dbReference type="Gene3D" id="3.40.50.150">
    <property type="entry name" value="Vaccinia Virus protein VP39"/>
    <property type="match status" value="1"/>
</dbReference>
<keyword evidence="2" id="KW-0489">Methyltransferase</keyword>
<comment type="caution">
    <text evidence="2">The sequence shown here is derived from an EMBL/GenBank/DDBJ whole genome shotgun (WGS) entry which is preliminary data.</text>
</comment>
<gene>
    <name evidence="2" type="ORF">F4Y60_10840</name>
</gene>
<dbReference type="InterPro" id="IPR029063">
    <property type="entry name" value="SAM-dependent_MTases_sf"/>
</dbReference>
<dbReference type="SUPFAM" id="SSF53335">
    <property type="entry name" value="S-adenosyl-L-methionine-dependent methyltransferases"/>
    <property type="match status" value="1"/>
</dbReference>
<accession>A0A6B0Y4C5</accession>
<feature type="non-terminal residue" evidence="2">
    <location>
        <position position="127"/>
    </location>
</feature>
<evidence type="ECO:0000313" key="2">
    <source>
        <dbReference type="EMBL" id="MXY34560.1"/>
    </source>
</evidence>
<dbReference type="AlphaFoldDB" id="A0A6B0Y4C5"/>